<evidence type="ECO:0000313" key="1">
    <source>
        <dbReference type="EMBL" id="GGU98001.1"/>
    </source>
</evidence>
<sequence length="67" mass="7454">MMAEFWQGSPMGPPVQISFKPGTTRWQLGILNNARLNSGAGPQWYDGATLSKDSWHTIAFRSVKSFP</sequence>
<evidence type="ECO:0000313" key="2">
    <source>
        <dbReference type="Proteomes" id="UP000654471"/>
    </source>
</evidence>
<proteinExistence type="predicted"/>
<comment type="caution">
    <text evidence="1">The sequence shown here is derived from an EMBL/GenBank/DDBJ whole genome shotgun (WGS) entry which is preliminary data.</text>
</comment>
<accession>A0ABQ2VPF9</accession>
<dbReference type="Proteomes" id="UP000654471">
    <property type="component" value="Unassembled WGS sequence"/>
</dbReference>
<keyword evidence="2" id="KW-1185">Reference proteome</keyword>
<organism evidence="1 2">
    <name type="scientific">Streptomyces albospinus</name>
    <dbReference type="NCBI Taxonomy" id="285515"/>
    <lineage>
        <taxon>Bacteria</taxon>
        <taxon>Bacillati</taxon>
        <taxon>Actinomycetota</taxon>
        <taxon>Actinomycetes</taxon>
        <taxon>Kitasatosporales</taxon>
        <taxon>Streptomycetaceae</taxon>
        <taxon>Streptomyces</taxon>
    </lineage>
</organism>
<protein>
    <submittedName>
        <fullName evidence="1">Uncharacterized protein</fullName>
    </submittedName>
</protein>
<name>A0ABQ2VPF9_9ACTN</name>
<gene>
    <name evidence="1" type="ORF">GCM10010211_76670</name>
</gene>
<reference evidence="2" key="1">
    <citation type="journal article" date="2019" name="Int. J. Syst. Evol. Microbiol.">
        <title>The Global Catalogue of Microorganisms (GCM) 10K type strain sequencing project: providing services to taxonomists for standard genome sequencing and annotation.</title>
        <authorList>
            <consortium name="The Broad Institute Genomics Platform"/>
            <consortium name="The Broad Institute Genome Sequencing Center for Infectious Disease"/>
            <person name="Wu L."/>
            <person name="Ma J."/>
        </authorList>
    </citation>
    <scope>NUCLEOTIDE SEQUENCE [LARGE SCALE GENOMIC DNA]</scope>
    <source>
        <strain evidence="2">JCM 3399</strain>
    </source>
</reference>
<dbReference type="EMBL" id="BMRP01000057">
    <property type="protein sequence ID" value="GGU98001.1"/>
    <property type="molecule type" value="Genomic_DNA"/>
</dbReference>